<dbReference type="Gene3D" id="3.40.50.300">
    <property type="entry name" value="P-loop containing nucleotide triphosphate hydrolases"/>
    <property type="match status" value="1"/>
</dbReference>
<dbReference type="InterPro" id="IPR027417">
    <property type="entry name" value="P-loop_NTPase"/>
</dbReference>
<name>A0A1A9QCJ1_9MOLU</name>
<evidence type="ECO:0000313" key="1">
    <source>
        <dbReference type="EMBL" id="OAL09731.1"/>
    </source>
</evidence>
<evidence type="ECO:0000313" key="2">
    <source>
        <dbReference type="Proteomes" id="UP000077623"/>
    </source>
</evidence>
<accession>A0A1A9QCJ1</accession>
<dbReference type="Proteomes" id="UP000077623">
    <property type="component" value="Unassembled WGS sequence"/>
</dbReference>
<dbReference type="SUPFAM" id="SSF52540">
    <property type="entry name" value="P-loop containing nucleoside triphosphate hydrolases"/>
    <property type="match status" value="1"/>
</dbReference>
<reference evidence="2" key="1">
    <citation type="submission" date="2016-04" db="EMBL/GenBank/DDBJ databases">
        <authorList>
            <person name="Quiroz-Castaneda R.E."/>
            <person name="Martinez-Ocampo F."/>
        </authorList>
    </citation>
    <scope>NUCLEOTIDE SEQUENCE [LARGE SCALE GENOMIC DNA]</scope>
    <source>
        <strain evidence="2">INIFAP01</strain>
    </source>
</reference>
<sequence>MESQDNILIDFYKDKSETTNNKEEDLKRIEQLKSVDYIQTEEEKQLYEKFCQIANEDPDQKFKFEHIDKLGVKADFVIIYGKKGIGKTYQISKIISELSDKDENAEVILLRNTVSEFQALQKQLLVDYSPIYLKGRTTNNPSLFHKHLLRGKKPRYMGFCAALNGFSLESAKSAEYPNIRLIIWDECTNVGTSTTYDSGDIARFITFFDSIIRNKTNVKIYIFGNFHRQTSGKVSDVLLDTLRIPYGCTLKHKIVESHNKKNKSSFLYINTGSLYSGVDTNAKVSLFSEQIQEDLYGNMPKSYSSMVGALNIFYSHIPEWGLIFNNGIDTYILLLSSFSAKKDKNHKELNWMIHMEKFPTDNVFVHDILTSSMALYNAYSKDYGVELISSEEERLYIHELYEICLQRSLYYSCDIALELFKCQMNYWQEKYNLGITVSFFPTKNKQWKGF</sequence>
<gene>
    <name evidence="1" type="ORF">A6V39_05525</name>
</gene>
<proteinExistence type="predicted"/>
<dbReference type="STRING" id="432608.A6V39_05525"/>
<dbReference type="AlphaFoldDB" id="A0A1A9QCJ1"/>
<dbReference type="RefSeq" id="WP_187150741.1">
    <property type="nucleotide sequence ID" value="NZ_LWUJ01000017.1"/>
</dbReference>
<keyword evidence="2" id="KW-1185">Reference proteome</keyword>
<organism evidence="1 2">
    <name type="scientific">Candidatus Mycoplasma haematobovis</name>
    <dbReference type="NCBI Taxonomy" id="432608"/>
    <lineage>
        <taxon>Bacteria</taxon>
        <taxon>Bacillati</taxon>
        <taxon>Mycoplasmatota</taxon>
        <taxon>Mollicutes</taxon>
        <taxon>Mycoplasmataceae</taxon>
        <taxon>Mycoplasma</taxon>
    </lineage>
</organism>
<comment type="caution">
    <text evidence="1">The sequence shown here is derived from an EMBL/GenBank/DDBJ whole genome shotgun (WGS) entry which is preliminary data.</text>
</comment>
<dbReference type="EMBL" id="LWUJ01000017">
    <property type="protein sequence ID" value="OAL09731.1"/>
    <property type="molecule type" value="Genomic_DNA"/>
</dbReference>
<protein>
    <submittedName>
        <fullName evidence="1">Uncharacterized protein</fullName>
    </submittedName>
</protein>